<protein>
    <recommendedName>
        <fullName evidence="4">EthD domain-containing protein</fullName>
    </recommendedName>
</protein>
<dbReference type="GeneID" id="63694706"/>
<dbReference type="Gene3D" id="3.30.70.100">
    <property type="match status" value="1"/>
</dbReference>
<dbReference type="HOGENOM" id="CLU_115019_1_2_1"/>
<name>A0A017SP90_ASPRC</name>
<dbReference type="STRING" id="1388766.A0A017SP90"/>
<dbReference type="Proteomes" id="UP000019804">
    <property type="component" value="Unassembled WGS sequence"/>
</dbReference>
<accession>A0A017SP90</accession>
<dbReference type="AlphaFoldDB" id="A0A017SP90"/>
<gene>
    <name evidence="2" type="ORF">EURHEDRAFT_383600</name>
</gene>
<dbReference type="NCBIfam" id="TIGR02118">
    <property type="entry name" value="EthD family reductase"/>
    <property type="match status" value="1"/>
</dbReference>
<dbReference type="SUPFAM" id="SSF54909">
    <property type="entry name" value="Dimeric alpha+beta barrel"/>
    <property type="match status" value="1"/>
</dbReference>
<keyword evidence="3" id="KW-1185">Reference proteome</keyword>
<evidence type="ECO:0000256" key="1">
    <source>
        <dbReference type="ARBA" id="ARBA00005986"/>
    </source>
</evidence>
<organism evidence="2 3">
    <name type="scientific">Aspergillus ruber (strain CBS 135680)</name>
    <dbReference type="NCBI Taxonomy" id="1388766"/>
    <lineage>
        <taxon>Eukaryota</taxon>
        <taxon>Fungi</taxon>
        <taxon>Dikarya</taxon>
        <taxon>Ascomycota</taxon>
        <taxon>Pezizomycotina</taxon>
        <taxon>Eurotiomycetes</taxon>
        <taxon>Eurotiomycetidae</taxon>
        <taxon>Eurotiales</taxon>
        <taxon>Aspergillaceae</taxon>
        <taxon>Aspergillus</taxon>
        <taxon>Aspergillus subgen. Aspergillus</taxon>
    </lineage>
</organism>
<evidence type="ECO:0000313" key="3">
    <source>
        <dbReference type="Proteomes" id="UP000019804"/>
    </source>
</evidence>
<reference evidence="3" key="1">
    <citation type="journal article" date="2014" name="Nat. Commun.">
        <title>Genomic adaptations of the halophilic Dead Sea filamentous fungus Eurotium rubrum.</title>
        <authorList>
            <person name="Kis-Papo T."/>
            <person name="Weig A.R."/>
            <person name="Riley R."/>
            <person name="Persoh D."/>
            <person name="Salamov A."/>
            <person name="Sun H."/>
            <person name="Lipzen A."/>
            <person name="Wasser S.P."/>
            <person name="Rambold G."/>
            <person name="Grigoriev I.V."/>
            <person name="Nevo E."/>
        </authorList>
    </citation>
    <scope>NUCLEOTIDE SEQUENCE [LARGE SCALE GENOMIC DNA]</scope>
    <source>
        <strain evidence="3">CBS 135680</strain>
    </source>
</reference>
<dbReference type="PANTHER" id="PTHR40260:SF2">
    <property type="entry name" value="BLR8190 PROTEIN"/>
    <property type="match status" value="1"/>
</dbReference>
<dbReference type="PANTHER" id="PTHR40260">
    <property type="entry name" value="BLR8190 PROTEIN"/>
    <property type="match status" value="1"/>
</dbReference>
<proteinExistence type="inferred from homology"/>
<dbReference type="InterPro" id="IPR011008">
    <property type="entry name" value="Dimeric_a/b-barrel"/>
</dbReference>
<dbReference type="GO" id="GO:0016491">
    <property type="term" value="F:oxidoreductase activity"/>
    <property type="evidence" value="ECO:0007669"/>
    <property type="project" value="InterPro"/>
</dbReference>
<sequence>MAQVLVVYPSGPSFDLDYYLKTHMPLVSSTWGSSGLLGWDVLTFPADAPYQVQATLRWKSLDDFNTAAAGEAAKAIFGDISNFTTAQPILLKGDVVASS</sequence>
<dbReference type="RefSeq" id="XP_040642137.1">
    <property type="nucleotide sequence ID" value="XM_040779582.1"/>
</dbReference>
<evidence type="ECO:0000313" key="2">
    <source>
        <dbReference type="EMBL" id="EYE98449.1"/>
    </source>
</evidence>
<dbReference type="EMBL" id="KK088413">
    <property type="protein sequence ID" value="EYE98449.1"/>
    <property type="molecule type" value="Genomic_DNA"/>
</dbReference>
<comment type="similarity">
    <text evidence="1">Belongs to the tpcK family.</text>
</comment>
<dbReference type="InterPro" id="IPR009799">
    <property type="entry name" value="EthD_dom"/>
</dbReference>
<evidence type="ECO:0008006" key="4">
    <source>
        <dbReference type="Google" id="ProtNLM"/>
    </source>
</evidence>